<evidence type="ECO:0000256" key="1">
    <source>
        <dbReference type="SAM" id="MobiDB-lite"/>
    </source>
</evidence>
<dbReference type="Proteomes" id="UP000823775">
    <property type="component" value="Unassembled WGS sequence"/>
</dbReference>
<dbReference type="EMBL" id="JACEIK010001175">
    <property type="protein sequence ID" value="MCD7466789.1"/>
    <property type="molecule type" value="Genomic_DNA"/>
</dbReference>
<protein>
    <submittedName>
        <fullName evidence="2">Uncharacterized protein</fullName>
    </submittedName>
</protein>
<reference evidence="2 3" key="1">
    <citation type="journal article" date="2021" name="BMC Genomics">
        <title>Datura genome reveals duplications of psychoactive alkaloid biosynthetic genes and high mutation rate following tissue culture.</title>
        <authorList>
            <person name="Rajewski A."/>
            <person name="Carter-House D."/>
            <person name="Stajich J."/>
            <person name="Litt A."/>
        </authorList>
    </citation>
    <scope>NUCLEOTIDE SEQUENCE [LARGE SCALE GENOMIC DNA]</scope>
    <source>
        <strain evidence="2">AR-01</strain>
    </source>
</reference>
<accession>A0ABS8T754</accession>
<name>A0ABS8T754_DATST</name>
<keyword evidence="3" id="KW-1185">Reference proteome</keyword>
<comment type="caution">
    <text evidence="2">The sequence shown here is derived from an EMBL/GenBank/DDBJ whole genome shotgun (WGS) entry which is preliminary data.</text>
</comment>
<evidence type="ECO:0000313" key="3">
    <source>
        <dbReference type="Proteomes" id="UP000823775"/>
    </source>
</evidence>
<proteinExistence type="predicted"/>
<organism evidence="2 3">
    <name type="scientific">Datura stramonium</name>
    <name type="common">Jimsonweed</name>
    <name type="synonym">Common thornapple</name>
    <dbReference type="NCBI Taxonomy" id="4076"/>
    <lineage>
        <taxon>Eukaryota</taxon>
        <taxon>Viridiplantae</taxon>
        <taxon>Streptophyta</taxon>
        <taxon>Embryophyta</taxon>
        <taxon>Tracheophyta</taxon>
        <taxon>Spermatophyta</taxon>
        <taxon>Magnoliopsida</taxon>
        <taxon>eudicotyledons</taxon>
        <taxon>Gunneridae</taxon>
        <taxon>Pentapetalae</taxon>
        <taxon>asterids</taxon>
        <taxon>lamiids</taxon>
        <taxon>Solanales</taxon>
        <taxon>Solanaceae</taxon>
        <taxon>Solanoideae</taxon>
        <taxon>Datureae</taxon>
        <taxon>Datura</taxon>
    </lineage>
</organism>
<feature type="region of interest" description="Disordered" evidence="1">
    <location>
        <begin position="1"/>
        <end position="25"/>
    </location>
</feature>
<sequence length="69" mass="7682">MEDSFGSADMKSALESEEIGNEQNEYSDLELSVVIMGRYPISFMDNGEDDNQLSDDADNLDEDETTIPV</sequence>
<feature type="non-terminal residue" evidence="2">
    <location>
        <position position="69"/>
    </location>
</feature>
<feature type="compositionally biased region" description="Acidic residues" evidence="1">
    <location>
        <begin position="15"/>
        <end position="25"/>
    </location>
</feature>
<feature type="region of interest" description="Disordered" evidence="1">
    <location>
        <begin position="46"/>
        <end position="69"/>
    </location>
</feature>
<gene>
    <name evidence="2" type="ORF">HAX54_003813</name>
</gene>
<evidence type="ECO:0000313" key="2">
    <source>
        <dbReference type="EMBL" id="MCD7466789.1"/>
    </source>
</evidence>